<protein>
    <submittedName>
        <fullName evidence="1">Uncharacterized protein</fullName>
    </submittedName>
</protein>
<organism evidence="1 2">
    <name type="scientific">Algoriphagus ratkowskyi</name>
    <dbReference type="NCBI Taxonomy" id="57028"/>
    <lineage>
        <taxon>Bacteria</taxon>
        <taxon>Pseudomonadati</taxon>
        <taxon>Bacteroidota</taxon>
        <taxon>Cytophagia</taxon>
        <taxon>Cytophagales</taxon>
        <taxon>Cyclobacteriaceae</taxon>
        <taxon>Algoriphagus</taxon>
    </lineage>
</organism>
<proteinExistence type="predicted"/>
<evidence type="ECO:0000313" key="2">
    <source>
        <dbReference type="Proteomes" id="UP000249115"/>
    </source>
</evidence>
<dbReference type="EMBL" id="QKZU01000001">
    <property type="protein sequence ID" value="PZX61313.1"/>
    <property type="molecule type" value="Genomic_DNA"/>
</dbReference>
<sequence length="75" mass="8880">MIIRIEGSKLSFMASPVERPPNRYWETEDRRAGYANVNHILIHFLPFAGANVDKHKKNRLNFFKILESKNFFTEK</sequence>
<comment type="caution">
    <text evidence="1">The sequence shown here is derived from an EMBL/GenBank/DDBJ whole genome shotgun (WGS) entry which is preliminary data.</text>
</comment>
<evidence type="ECO:0000313" key="1">
    <source>
        <dbReference type="EMBL" id="PZX61313.1"/>
    </source>
</evidence>
<dbReference type="AlphaFoldDB" id="A0A2W7RKF8"/>
<gene>
    <name evidence="1" type="ORF">LV84_00301</name>
</gene>
<dbReference type="Proteomes" id="UP000249115">
    <property type="component" value="Unassembled WGS sequence"/>
</dbReference>
<reference evidence="1 2" key="1">
    <citation type="submission" date="2018-06" db="EMBL/GenBank/DDBJ databases">
        <title>Genomic Encyclopedia of Archaeal and Bacterial Type Strains, Phase II (KMG-II): from individual species to whole genera.</title>
        <authorList>
            <person name="Goeker M."/>
        </authorList>
    </citation>
    <scope>NUCLEOTIDE SEQUENCE [LARGE SCALE GENOMIC DNA]</scope>
    <source>
        <strain evidence="1 2">DSM 22686</strain>
    </source>
</reference>
<accession>A0A2W7RKF8</accession>
<name>A0A2W7RKF8_9BACT</name>